<reference evidence="1 2" key="1">
    <citation type="submission" date="2018-06" db="EMBL/GenBank/DDBJ databases">
        <title>Extensive metabolic versatility and redundancy in microbially diverse, dynamic hydrothermal sediments.</title>
        <authorList>
            <person name="Dombrowski N."/>
            <person name="Teske A."/>
            <person name="Baker B.J."/>
        </authorList>
    </citation>
    <scope>NUCLEOTIDE SEQUENCE [LARGE SCALE GENOMIC DNA]</scope>
    <source>
        <strain evidence="1">B7_G13</strain>
    </source>
</reference>
<evidence type="ECO:0000313" key="2">
    <source>
        <dbReference type="Proteomes" id="UP000277457"/>
    </source>
</evidence>
<dbReference type="EMBL" id="QMPY01000042">
    <property type="protein sequence ID" value="RLE08155.1"/>
    <property type="molecule type" value="Genomic_DNA"/>
</dbReference>
<name>A0A662D261_UNCAE</name>
<dbReference type="AlphaFoldDB" id="A0A662D261"/>
<dbReference type="Proteomes" id="UP000277457">
    <property type="component" value="Unassembled WGS sequence"/>
</dbReference>
<accession>A0A662D261</accession>
<organism evidence="1 2">
    <name type="scientific">Aerophobetes bacterium</name>
    <dbReference type="NCBI Taxonomy" id="2030807"/>
    <lineage>
        <taxon>Bacteria</taxon>
        <taxon>Candidatus Aerophobota</taxon>
    </lineage>
</organism>
<proteinExistence type="predicted"/>
<protein>
    <submittedName>
        <fullName evidence="1">Uncharacterized protein</fullName>
    </submittedName>
</protein>
<comment type="caution">
    <text evidence="1">The sequence shown here is derived from an EMBL/GenBank/DDBJ whole genome shotgun (WGS) entry which is preliminary data.</text>
</comment>
<gene>
    <name evidence="1" type="ORF">DRZ78_01620</name>
</gene>
<sequence length="59" mass="7052">MSFEFSIQGFVLLLTSRKTRYDLIEIRPRVYITPKEPQLLQIKTGLSERETKSYDFLRV</sequence>
<evidence type="ECO:0000313" key="1">
    <source>
        <dbReference type="EMBL" id="RLE08155.1"/>
    </source>
</evidence>